<evidence type="ECO:0000313" key="2">
    <source>
        <dbReference type="Proteomes" id="UP000076078"/>
    </source>
</evidence>
<dbReference type="EMBL" id="LODT01000009">
    <property type="protein sequence ID" value="KYR01344.1"/>
    <property type="molecule type" value="Genomic_DNA"/>
</dbReference>
<comment type="caution">
    <text evidence="1">The sequence shown here is derived from an EMBL/GenBank/DDBJ whole genome shotgun (WGS) entry which is preliminary data.</text>
</comment>
<dbReference type="FunCoup" id="A0A152A544">
    <property type="interactions" value="15"/>
</dbReference>
<dbReference type="InParanoid" id="A0A152A544"/>
<reference evidence="1 2" key="1">
    <citation type="submission" date="2015-12" db="EMBL/GenBank/DDBJ databases">
        <title>Dictyostelia acquired genes for synthesis and detection of signals that induce cell-type specialization by lateral gene transfer from prokaryotes.</title>
        <authorList>
            <person name="Gloeckner G."/>
            <person name="Schaap P."/>
        </authorList>
    </citation>
    <scope>NUCLEOTIDE SEQUENCE [LARGE SCALE GENOMIC DNA]</scope>
    <source>
        <strain evidence="1 2">TK</strain>
    </source>
</reference>
<name>A0A152A544_TIELA</name>
<dbReference type="AlphaFoldDB" id="A0A152A544"/>
<keyword evidence="2" id="KW-1185">Reference proteome</keyword>
<proteinExistence type="predicted"/>
<gene>
    <name evidence="1" type="ORF">DLAC_01934</name>
</gene>
<sequence length="430" mass="50509">MQYTLPIILEKKIILYLTNNEIKHKNNSNLFEYALLSKNYFQFISQRFYKKLEFAVHSFNKPPKIIDPLEYKEHLLVNRQYNIYSNFVKLSISLNNFSLLISSDYTEIFNSFKANLQTLNLTIAFEEHHLDLVKIGQFFEDNQQLHSISLGIDSKFFFRKRDAIVHAIPKLNDYLHALEFDKVYKLSVKDFQSQYDSLFSNSYYQKFSNIRSLEIIDIHNSSRNNDLFRLLHLNSPQSVKTLESLRLYCKSPISYSIRDTINQFKNLKELSTNSKSLENSGSSLLYFEYLEYLEISIASGEYDEYSIKDSYQLNICPNSPSLKTLRIKSEDQLKHTKNLIEFIKNNSSLRNITFPMSDDLIEPLKNNLNIISVELLHFNKKTLDNILINLSESQSIRELKLEDIYIDPTQKLIGDFIVSHRLNSTMVLIK</sequence>
<dbReference type="SUPFAM" id="SSF52047">
    <property type="entry name" value="RNI-like"/>
    <property type="match status" value="1"/>
</dbReference>
<accession>A0A152A544</accession>
<evidence type="ECO:0000313" key="1">
    <source>
        <dbReference type="EMBL" id="KYR01344.1"/>
    </source>
</evidence>
<protein>
    <submittedName>
        <fullName evidence="1">Uncharacterized protein</fullName>
    </submittedName>
</protein>
<organism evidence="1 2">
    <name type="scientific">Tieghemostelium lacteum</name>
    <name type="common">Slime mold</name>
    <name type="synonym">Dictyostelium lacteum</name>
    <dbReference type="NCBI Taxonomy" id="361077"/>
    <lineage>
        <taxon>Eukaryota</taxon>
        <taxon>Amoebozoa</taxon>
        <taxon>Evosea</taxon>
        <taxon>Eumycetozoa</taxon>
        <taxon>Dictyostelia</taxon>
        <taxon>Dictyosteliales</taxon>
        <taxon>Raperosteliaceae</taxon>
        <taxon>Tieghemostelium</taxon>
    </lineage>
</organism>
<dbReference type="Proteomes" id="UP000076078">
    <property type="component" value="Unassembled WGS sequence"/>
</dbReference>